<feature type="binding site" evidence="3">
    <location>
        <position position="123"/>
    </location>
    <ligand>
        <name>substrate</name>
    </ligand>
</feature>
<feature type="region of interest" description="Disordered" evidence="4">
    <location>
        <begin position="156"/>
        <end position="178"/>
    </location>
</feature>
<dbReference type="AlphaFoldDB" id="A6NU94"/>
<dbReference type="PANTHER" id="PTHR12935:SF0">
    <property type="entry name" value="GAMMA-GLUTAMYLCYCLOTRANSFERASE"/>
    <property type="match status" value="1"/>
</dbReference>
<dbReference type="Proteomes" id="UP000003639">
    <property type="component" value="Unassembled WGS sequence"/>
</dbReference>
<evidence type="ECO:0000259" key="5">
    <source>
        <dbReference type="Pfam" id="PF06094"/>
    </source>
</evidence>
<feature type="compositionally biased region" description="Basic residues" evidence="4">
    <location>
        <begin position="169"/>
        <end position="178"/>
    </location>
</feature>
<reference evidence="6 7" key="2">
    <citation type="submission" date="2007-06" db="EMBL/GenBank/DDBJ databases">
        <title>Draft genome sequence of Pseudoflavonifractor capillosus ATCC 29799.</title>
        <authorList>
            <person name="Sudarsanam P."/>
            <person name="Ley R."/>
            <person name="Guruge J."/>
            <person name="Turnbaugh P.J."/>
            <person name="Mahowald M."/>
            <person name="Liep D."/>
            <person name="Gordon J."/>
        </authorList>
    </citation>
    <scope>NUCLEOTIDE SEQUENCE [LARGE SCALE GENOMIC DNA]</scope>
    <source>
        <strain evidence="6 7">ATCC 29799</strain>
    </source>
</reference>
<evidence type="ECO:0000313" key="6">
    <source>
        <dbReference type="EMBL" id="EDN00441.1"/>
    </source>
</evidence>
<dbReference type="OrthoDB" id="158990at2"/>
<evidence type="ECO:0000256" key="2">
    <source>
        <dbReference type="PIRSR" id="PIRSR617939-1"/>
    </source>
</evidence>
<proteinExistence type="predicted"/>
<evidence type="ECO:0000256" key="3">
    <source>
        <dbReference type="PIRSR" id="PIRSR617939-2"/>
    </source>
</evidence>
<dbReference type="EMBL" id="AAXG02000011">
    <property type="protein sequence ID" value="EDN00441.1"/>
    <property type="molecule type" value="Genomic_DNA"/>
</dbReference>
<accession>A6NU94</accession>
<dbReference type="InterPro" id="IPR009288">
    <property type="entry name" value="AIG2-like_dom"/>
</dbReference>
<name>A6NU94_9FIRM</name>
<dbReference type="Pfam" id="PF06094">
    <property type="entry name" value="GGACT"/>
    <property type="match status" value="1"/>
</dbReference>
<keyword evidence="7" id="KW-1185">Reference proteome</keyword>
<dbReference type="eggNOG" id="COG2105">
    <property type="taxonomic scope" value="Bacteria"/>
</dbReference>
<dbReference type="SUPFAM" id="SSF110857">
    <property type="entry name" value="Gamma-glutamyl cyclotransferase-like"/>
    <property type="match status" value="1"/>
</dbReference>
<sequence>MEEKLYFAYGSNINLEQMAYRCPTAQVVGPVTLEGYELLFRGNARGSGVATIVPKQGSRVHGLLWKITRACETSLDFYEGYPRLYEKEPVTVRDKEGRQLTVMAYVMTDNDQWRSPAMPSEFYYQGIQDGYRQNGLPVQELKKAWEHCVKEVEQETGRINRQFTGTGRPPKRRTGHER</sequence>
<reference evidence="6 7" key="1">
    <citation type="submission" date="2007-04" db="EMBL/GenBank/DDBJ databases">
        <authorList>
            <person name="Fulton L."/>
            <person name="Clifton S."/>
            <person name="Fulton B."/>
            <person name="Xu J."/>
            <person name="Minx P."/>
            <person name="Pepin K.H."/>
            <person name="Johnson M."/>
            <person name="Thiruvilangam P."/>
            <person name="Bhonagiri V."/>
            <person name="Nash W.E."/>
            <person name="Mardis E.R."/>
            <person name="Wilson R.K."/>
        </authorList>
    </citation>
    <scope>NUCLEOTIDE SEQUENCE [LARGE SCALE GENOMIC DNA]</scope>
    <source>
        <strain evidence="6 7">ATCC 29799</strain>
    </source>
</reference>
<gene>
    <name evidence="6" type="ORF">BACCAP_01776</name>
</gene>
<dbReference type="STRING" id="411467.BACCAP_01776"/>
<dbReference type="InterPro" id="IPR013024">
    <property type="entry name" value="GGCT-like"/>
</dbReference>
<dbReference type="RefSeq" id="WP_006572321.1">
    <property type="nucleotide sequence ID" value="NZ_AAXG02000011.1"/>
</dbReference>
<dbReference type="InterPro" id="IPR036568">
    <property type="entry name" value="GGCT-like_sf"/>
</dbReference>
<feature type="domain" description="Gamma-glutamylcyclotransferase AIG2-like" evidence="5">
    <location>
        <begin position="6"/>
        <end position="113"/>
    </location>
</feature>
<feature type="active site" description="Proton acceptor" evidence="2">
    <location>
        <position position="79"/>
    </location>
</feature>
<protein>
    <submittedName>
        <fullName evidence="6">AIG2-like family protein</fullName>
    </submittedName>
</protein>
<dbReference type="PANTHER" id="PTHR12935">
    <property type="entry name" value="GAMMA-GLUTAMYLCYCLOTRANSFERASE"/>
    <property type="match status" value="1"/>
</dbReference>
<evidence type="ECO:0000313" key="7">
    <source>
        <dbReference type="Proteomes" id="UP000003639"/>
    </source>
</evidence>
<organism evidence="6 7">
    <name type="scientific">Pseudoflavonifractor capillosus ATCC 29799</name>
    <dbReference type="NCBI Taxonomy" id="411467"/>
    <lineage>
        <taxon>Bacteria</taxon>
        <taxon>Bacillati</taxon>
        <taxon>Bacillota</taxon>
        <taxon>Clostridia</taxon>
        <taxon>Eubacteriales</taxon>
        <taxon>Oscillospiraceae</taxon>
        <taxon>Pseudoflavonifractor</taxon>
    </lineage>
</organism>
<keyword evidence="1" id="KW-0456">Lyase</keyword>
<evidence type="ECO:0000256" key="1">
    <source>
        <dbReference type="ARBA" id="ARBA00023239"/>
    </source>
</evidence>
<comment type="caution">
    <text evidence="6">The sequence shown here is derived from an EMBL/GenBank/DDBJ whole genome shotgun (WGS) entry which is preliminary data.</text>
</comment>
<feature type="binding site" evidence="3">
    <location>
        <begin position="6"/>
        <end position="11"/>
    </location>
    <ligand>
        <name>substrate</name>
    </ligand>
</feature>
<dbReference type="GO" id="GO:0003839">
    <property type="term" value="F:gamma-glutamylcyclotransferase activity"/>
    <property type="evidence" value="ECO:0007669"/>
    <property type="project" value="InterPro"/>
</dbReference>
<dbReference type="InterPro" id="IPR017939">
    <property type="entry name" value="G-Glutamylcylcotransferase"/>
</dbReference>
<dbReference type="Gene3D" id="3.10.490.10">
    <property type="entry name" value="Gamma-glutamyl cyclotransferase-like"/>
    <property type="match status" value="1"/>
</dbReference>
<dbReference type="CDD" id="cd06661">
    <property type="entry name" value="GGCT_like"/>
    <property type="match status" value="1"/>
</dbReference>
<evidence type="ECO:0000256" key="4">
    <source>
        <dbReference type="SAM" id="MobiDB-lite"/>
    </source>
</evidence>